<dbReference type="AlphaFoldDB" id="A0A1M6DL07"/>
<dbReference type="OrthoDB" id="9810636at2"/>
<evidence type="ECO:0000313" key="5">
    <source>
        <dbReference type="Proteomes" id="UP000184536"/>
    </source>
</evidence>
<dbReference type="GO" id="GO:0007155">
    <property type="term" value="P:cell adhesion"/>
    <property type="evidence" value="ECO:0007669"/>
    <property type="project" value="InterPro"/>
</dbReference>
<dbReference type="PRINTS" id="PR00691">
    <property type="entry name" value="ADHESINB"/>
</dbReference>
<dbReference type="STRING" id="1121919.SAMN02745975_00486"/>
<dbReference type="PANTHER" id="PTHR42953">
    <property type="entry name" value="HIGH-AFFINITY ZINC UPTAKE SYSTEM PROTEIN ZNUA-RELATED"/>
    <property type="match status" value="1"/>
</dbReference>
<evidence type="ECO:0000256" key="1">
    <source>
        <dbReference type="ARBA" id="ARBA00022448"/>
    </source>
</evidence>
<dbReference type="InterPro" id="IPR006127">
    <property type="entry name" value="ZnuA-like"/>
</dbReference>
<dbReference type="RefSeq" id="WP_110939779.1">
    <property type="nucleotide sequence ID" value="NZ_FQZV01000006.1"/>
</dbReference>
<keyword evidence="1 3" id="KW-0813">Transport</keyword>
<dbReference type="InterPro" id="IPR006129">
    <property type="entry name" value="AdhesinB"/>
</dbReference>
<dbReference type="Gene3D" id="3.40.50.1980">
    <property type="entry name" value="Nitrogenase molybdenum iron protein domain"/>
    <property type="match status" value="2"/>
</dbReference>
<dbReference type="SUPFAM" id="SSF53807">
    <property type="entry name" value="Helical backbone' metal receptor"/>
    <property type="match status" value="1"/>
</dbReference>
<proteinExistence type="inferred from homology"/>
<reference evidence="5" key="1">
    <citation type="submission" date="2016-11" db="EMBL/GenBank/DDBJ databases">
        <authorList>
            <person name="Varghese N."/>
            <person name="Submissions S."/>
        </authorList>
    </citation>
    <scope>NUCLEOTIDE SEQUENCE [LARGE SCALE GENOMIC DNA]</scope>
    <source>
        <strain evidence="5">DSM 17957</strain>
    </source>
</reference>
<keyword evidence="5" id="KW-1185">Reference proteome</keyword>
<evidence type="ECO:0000256" key="3">
    <source>
        <dbReference type="RuleBase" id="RU003512"/>
    </source>
</evidence>
<sequence>MKSKGNILIVVLLIVTMVLSAGCGKVNTPPAQGEGVEEKLLVYASFYPMYDFATKIGGDKAEVRMMVPPGVEAHDWEPTAKLMGEIEKADVLIYNGLDMEPWADKLLGAIQNDKLITVEAVEGIELLKTEEEAEDEHEEEDHAHGEFDPHVWLDPMNAMKQAENIKNAFIQADEANKDYYEANYQEFAKKLIALDEQFKQELSSLKRKEIVVAHAAFGYLTNRYGLEQIAIRGISPQEEPSAAKMAEISKFAKQHDVKYIFFETLTNPKLAEVLAREVGAQTMVLNPLEGLTEEELKAGKDYFAVMEENLAALKKALGE</sequence>
<dbReference type="GO" id="GO:0030001">
    <property type="term" value="P:metal ion transport"/>
    <property type="evidence" value="ECO:0007669"/>
    <property type="project" value="InterPro"/>
</dbReference>
<organism evidence="4 5">
    <name type="scientific">Geosporobacter subterraneus DSM 17957</name>
    <dbReference type="NCBI Taxonomy" id="1121919"/>
    <lineage>
        <taxon>Bacteria</taxon>
        <taxon>Bacillati</taxon>
        <taxon>Bacillota</taxon>
        <taxon>Clostridia</taxon>
        <taxon>Peptostreptococcales</taxon>
        <taxon>Thermotaleaceae</taxon>
        <taxon>Geosporobacter</taxon>
    </lineage>
</organism>
<dbReference type="PANTHER" id="PTHR42953:SF8">
    <property type="entry name" value="ZINT DOMAIN-CONTAINING PROTEIN"/>
    <property type="match status" value="1"/>
</dbReference>
<name>A0A1M6DL07_9FIRM</name>
<dbReference type="EMBL" id="FQZV01000006">
    <property type="protein sequence ID" value="SHI73658.1"/>
    <property type="molecule type" value="Genomic_DNA"/>
</dbReference>
<gene>
    <name evidence="4" type="ORF">SAMN02745975_00486</name>
</gene>
<dbReference type="Proteomes" id="UP000184536">
    <property type="component" value="Unassembled WGS sequence"/>
</dbReference>
<accession>A0A1M6DL07</accession>
<comment type="similarity">
    <text evidence="3">Belongs to the bacterial solute-binding protein 9 family.</text>
</comment>
<keyword evidence="2" id="KW-0732">Signal</keyword>
<evidence type="ECO:0000256" key="2">
    <source>
        <dbReference type="ARBA" id="ARBA00022729"/>
    </source>
</evidence>
<protein>
    <submittedName>
        <fullName evidence="4">Zinc transport system substrate-binding protein</fullName>
    </submittedName>
</protein>
<dbReference type="PRINTS" id="PR00690">
    <property type="entry name" value="ADHESNFAMILY"/>
</dbReference>
<dbReference type="GO" id="GO:0046872">
    <property type="term" value="F:metal ion binding"/>
    <property type="evidence" value="ECO:0007669"/>
    <property type="project" value="InterPro"/>
</dbReference>
<dbReference type="InterPro" id="IPR050492">
    <property type="entry name" value="Bact_metal-bind_prot9"/>
</dbReference>
<dbReference type="CDD" id="cd01017">
    <property type="entry name" value="AdcA"/>
    <property type="match status" value="1"/>
</dbReference>
<dbReference type="InterPro" id="IPR006128">
    <property type="entry name" value="Lipoprotein_PsaA-like"/>
</dbReference>
<evidence type="ECO:0000313" key="4">
    <source>
        <dbReference type="EMBL" id="SHI73658.1"/>
    </source>
</evidence>
<dbReference type="PROSITE" id="PS51257">
    <property type="entry name" value="PROKAR_LIPOPROTEIN"/>
    <property type="match status" value="1"/>
</dbReference>
<dbReference type="Pfam" id="PF01297">
    <property type="entry name" value="ZnuA"/>
    <property type="match status" value="1"/>
</dbReference>